<evidence type="ECO:0000256" key="1">
    <source>
        <dbReference type="ARBA" id="ARBA00004651"/>
    </source>
</evidence>
<evidence type="ECO:0000256" key="5">
    <source>
        <dbReference type="ARBA" id="ARBA00022519"/>
    </source>
</evidence>
<proteinExistence type="inferred from homology"/>
<feature type="transmembrane region" description="Helical" evidence="13">
    <location>
        <begin position="211"/>
        <end position="232"/>
    </location>
</feature>
<feature type="transmembrane region" description="Helical" evidence="13">
    <location>
        <begin position="148"/>
        <end position="165"/>
    </location>
</feature>
<keyword evidence="5" id="KW-0997">Cell inner membrane</keyword>
<name>A0A841HTY9_9GAMM</name>
<dbReference type="SUPFAM" id="SSF103481">
    <property type="entry name" value="Multidrug resistance efflux transporter EmrE"/>
    <property type="match status" value="2"/>
</dbReference>
<evidence type="ECO:0000256" key="8">
    <source>
        <dbReference type="ARBA" id="ARBA00022985"/>
    </source>
</evidence>
<dbReference type="GO" id="GO:0009103">
    <property type="term" value="P:lipopolysaccharide biosynthetic process"/>
    <property type="evidence" value="ECO:0007669"/>
    <property type="project" value="UniProtKB-KW"/>
</dbReference>
<evidence type="ECO:0000256" key="12">
    <source>
        <dbReference type="ARBA" id="ARBA00038032"/>
    </source>
</evidence>
<reference evidence="15 16" key="1">
    <citation type="submission" date="2020-08" db="EMBL/GenBank/DDBJ databases">
        <title>Genomic Encyclopedia of Type Strains, Phase IV (KMG-IV): sequencing the most valuable type-strain genomes for metagenomic binning, comparative biology and taxonomic classification.</title>
        <authorList>
            <person name="Goeker M."/>
        </authorList>
    </citation>
    <scope>NUCLEOTIDE SEQUENCE [LARGE SCALE GENOMIC DNA]</scope>
    <source>
        <strain evidence="15 16">DSM 26723</strain>
    </source>
</reference>
<keyword evidence="6" id="KW-0441">Lipid A biosynthesis</keyword>
<feature type="transmembrane region" description="Helical" evidence="13">
    <location>
        <begin position="64"/>
        <end position="85"/>
    </location>
</feature>
<evidence type="ECO:0000313" key="16">
    <source>
        <dbReference type="Proteomes" id="UP000588068"/>
    </source>
</evidence>
<dbReference type="Pfam" id="PF00892">
    <property type="entry name" value="EamA"/>
    <property type="match status" value="2"/>
</dbReference>
<dbReference type="PANTHER" id="PTHR30561:SF1">
    <property type="entry name" value="MULTIDRUG TRANSPORTER EMRE"/>
    <property type="match status" value="1"/>
</dbReference>
<evidence type="ECO:0000256" key="4">
    <source>
        <dbReference type="ARBA" id="ARBA00022516"/>
    </source>
</evidence>
<gene>
    <name evidence="15" type="ORF">HNQ60_004348</name>
</gene>
<dbReference type="AlphaFoldDB" id="A0A841HTY9"/>
<dbReference type="InterPro" id="IPR000390">
    <property type="entry name" value="Small_drug/metabolite_transptr"/>
</dbReference>
<evidence type="ECO:0000256" key="13">
    <source>
        <dbReference type="SAM" id="Phobius"/>
    </source>
</evidence>
<evidence type="ECO:0000259" key="14">
    <source>
        <dbReference type="Pfam" id="PF00892"/>
    </source>
</evidence>
<keyword evidence="16" id="KW-1185">Reference proteome</keyword>
<dbReference type="RefSeq" id="WP_184334827.1">
    <property type="nucleotide sequence ID" value="NZ_JACHHZ010000005.1"/>
</dbReference>
<dbReference type="InterPro" id="IPR000620">
    <property type="entry name" value="EamA_dom"/>
</dbReference>
<dbReference type="PANTHER" id="PTHR30561">
    <property type="entry name" value="SMR FAMILY PROTON-DEPENDENT DRUG EFFLUX TRANSPORTER SUGE"/>
    <property type="match status" value="1"/>
</dbReference>
<protein>
    <submittedName>
        <fullName evidence="15">Drug/metabolite transporter (DMT)-like permease</fullName>
    </submittedName>
</protein>
<dbReference type="GO" id="GO:0022857">
    <property type="term" value="F:transmembrane transporter activity"/>
    <property type="evidence" value="ECO:0007669"/>
    <property type="project" value="InterPro"/>
</dbReference>
<evidence type="ECO:0000256" key="7">
    <source>
        <dbReference type="ARBA" id="ARBA00022692"/>
    </source>
</evidence>
<feature type="transmembrane region" description="Helical" evidence="13">
    <location>
        <begin position="105"/>
        <end position="136"/>
    </location>
</feature>
<comment type="caution">
    <text evidence="15">The sequence shown here is derived from an EMBL/GenBank/DDBJ whole genome shotgun (WGS) entry which is preliminary data.</text>
</comment>
<dbReference type="GO" id="GO:0009245">
    <property type="term" value="P:lipid A biosynthetic process"/>
    <property type="evidence" value="ECO:0007669"/>
    <property type="project" value="UniProtKB-KW"/>
</dbReference>
<keyword evidence="7 13" id="KW-0812">Transmembrane</keyword>
<sequence>MPLTALLAVLLAAATHATWNLYAKRAAGSRHFVWLYSIGSVVIYAPIVLWIAIVERPDFELRHWIALTATAILHLGYSLVLQAGYRASDLSLVYPIARGSGPLMSFFAAVLLLGERITLQSVLGVVLVVSGIVLVAGLLREPHKAPRAGIAYGLVTGVFIAAYTINDGWAVKVLLISPFIVDYAGNLFRIIVLSPQAWMDRVRVREEIRLYLKPALVVSILGPLGYILVLYAMRVAPISHVAPMRELATLIGTYFGARLLKEKAAPERMVGAACIVAGVISLAMADV</sequence>
<comment type="subcellular location">
    <subcellularLocation>
        <location evidence="1">Cell membrane</location>
        <topology evidence="1">Multi-pass membrane protein</topology>
    </subcellularLocation>
</comment>
<evidence type="ECO:0000256" key="11">
    <source>
        <dbReference type="ARBA" id="ARBA00023136"/>
    </source>
</evidence>
<keyword evidence="3" id="KW-1003">Cell membrane</keyword>
<keyword evidence="11 13" id="KW-0472">Membrane</keyword>
<evidence type="ECO:0000256" key="2">
    <source>
        <dbReference type="ARBA" id="ARBA00022448"/>
    </source>
</evidence>
<dbReference type="Gene3D" id="1.10.3730.20">
    <property type="match status" value="2"/>
</dbReference>
<evidence type="ECO:0000256" key="6">
    <source>
        <dbReference type="ARBA" id="ARBA00022556"/>
    </source>
</evidence>
<dbReference type="GO" id="GO:0005886">
    <property type="term" value="C:plasma membrane"/>
    <property type="evidence" value="ECO:0007669"/>
    <property type="project" value="UniProtKB-SubCell"/>
</dbReference>
<dbReference type="InterPro" id="IPR037185">
    <property type="entry name" value="EmrE-like"/>
</dbReference>
<feature type="domain" description="EamA" evidence="14">
    <location>
        <begin position="4"/>
        <end position="135"/>
    </location>
</feature>
<feature type="domain" description="EamA" evidence="14">
    <location>
        <begin position="148"/>
        <end position="282"/>
    </location>
</feature>
<keyword evidence="8" id="KW-0448">Lipopolysaccharide biosynthesis</keyword>
<dbReference type="Proteomes" id="UP000588068">
    <property type="component" value="Unassembled WGS sequence"/>
</dbReference>
<feature type="transmembrane region" description="Helical" evidence="13">
    <location>
        <begin position="33"/>
        <end position="52"/>
    </location>
</feature>
<evidence type="ECO:0000256" key="3">
    <source>
        <dbReference type="ARBA" id="ARBA00022475"/>
    </source>
</evidence>
<evidence type="ECO:0000256" key="10">
    <source>
        <dbReference type="ARBA" id="ARBA00023098"/>
    </source>
</evidence>
<keyword evidence="2" id="KW-0813">Transport</keyword>
<accession>A0A841HTY9</accession>
<dbReference type="EMBL" id="JACHHZ010000005">
    <property type="protein sequence ID" value="MBB6095458.1"/>
    <property type="molecule type" value="Genomic_DNA"/>
</dbReference>
<evidence type="ECO:0000256" key="9">
    <source>
        <dbReference type="ARBA" id="ARBA00022989"/>
    </source>
</evidence>
<feature type="transmembrane region" description="Helical" evidence="13">
    <location>
        <begin position="171"/>
        <end position="191"/>
    </location>
</feature>
<comment type="similarity">
    <text evidence="12">Belongs to the drug/metabolite transporter (DMT) superfamily. Small multidrug resistance (SMR) (TC 2.A.7.1) family.</text>
</comment>
<keyword evidence="4" id="KW-0444">Lipid biosynthesis</keyword>
<organism evidence="15 16">
    <name type="scientific">Povalibacter uvarum</name>
    <dbReference type="NCBI Taxonomy" id="732238"/>
    <lineage>
        <taxon>Bacteria</taxon>
        <taxon>Pseudomonadati</taxon>
        <taxon>Pseudomonadota</taxon>
        <taxon>Gammaproteobacteria</taxon>
        <taxon>Steroidobacterales</taxon>
        <taxon>Steroidobacteraceae</taxon>
        <taxon>Povalibacter</taxon>
    </lineage>
</organism>
<keyword evidence="9 13" id="KW-1133">Transmembrane helix</keyword>
<keyword evidence="10" id="KW-0443">Lipid metabolism</keyword>
<evidence type="ECO:0000313" key="15">
    <source>
        <dbReference type="EMBL" id="MBB6095458.1"/>
    </source>
</evidence>